<name>A0A494TCR1_SPHPE</name>
<comment type="similarity">
    <text evidence="1">Belongs to the short-chain dehydrogenases/reductases (SDR) family.</text>
</comment>
<accession>A0A494TCR1</accession>
<dbReference type="EMBL" id="CP032828">
    <property type="protein sequence ID" value="AYJ84873.1"/>
    <property type="molecule type" value="Genomic_DNA"/>
</dbReference>
<dbReference type="PANTHER" id="PTHR42879:SF2">
    <property type="entry name" value="3-OXOACYL-[ACYL-CARRIER-PROTEIN] REDUCTASE FABG"/>
    <property type="match status" value="1"/>
</dbReference>
<dbReference type="PRINTS" id="PR00080">
    <property type="entry name" value="SDRFAMILY"/>
</dbReference>
<evidence type="ECO:0000313" key="4">
    <source>
        <dbReference type="Proteomes" id="UP000276254"/>
    </source>
</evidence>
<organism evidence="3 4">
    <name type="scientific">Sphingomonas paeninsulae</name>
    <dbReference type="NCBI Taxonomy" id="2319844"/>
    <lineage>
        <taxon>Bacteria</taxon>
        <taxon>Pseudomonadati</taxon>
        <taxon>Pseudomonadota</taxon>
        <taxon>Alphaproteobacteria</taxon>
        <taxon>Sphingomonadales</taxon>
        <taxon>Sphingomonadaceae</taxon>
        <taxon>Sphingomonas</taxon>
    </lineage>
</organism>
<reference evidence="3 4" key="1">
    <citation type="submission" date="2018-09" db="EMBL/GenBank/DDBJ databases">
        <title>Sphingomonas peninsula sp. nov., isolated from fildes peninsula, Antarctic soil.</title>
        <authorList>
            <person name="Yingchao G."/>
        </authorList>
    </citation>
    <scope>NUCLEOTIDE SEQUENCE [LARGE SCALE GENOMIC DNA]</scope>
    <source>
        <strain evidence="3 4">YZ-8</strain>
        <plasmid evidence="3 4">unnamed1</plasmid>
    </source>
</reference>
<dbReference type="FunFam" id="3.40.50.720:FF:000173">
    <property type="entry name" value="3-oxoacyl-[acyl-carrier protein] reductase"/>
    <property type="match status" value="1"/>
</dbReference>
<dbReference type="RefSeq" id="WP_121150884.1">
    <property type="nucleotide sequence ID" value="NZ_CP032828.1"/>
</dbReference>
<dbReference type="GO" id="GO:0032787">
    <property type="term" value="P:monocarboxylic acid metabolic process"/>
    <property type="evidence" value="ECO:0007669"/>
    <property type="project" value="UniProtKB-ARBA"/>
</dbReference>
<dbReference type="PANTHER" id="PTHR42879">
    <property type="entry name" value="3-OXOACYL-(ACYL-CARRIER-PROTEIN) REDUCTASE"/>
    <property type="match status" value="1"/>
</dbReference>
<dbReference type="Proteomes" id="UP000276254">
    <property type="component" value="Plasmid unnamed1"/>
</dbReference>
<dbReference type="InterPro" id="IPR036291">
    <property type="entry name" value="NAD(P)-bd_dom_sf"/>
</dbReference>
<keyword evidence="4" id="KW-1185">Reference proteome</keyword>
<dbReference type="InterPro" id="IPR002347">
    <property type="entry name" value="SDR_fam"/>
</dbReference>
<evidence type="ECO:0000313" key="3">
    <source>
        <dbReference type="EMBL" id="AYJ84873.1"/>
    </source>
</evidence>
<protein>
    <submittedName>
        <fullName evidence="3">SDR family oxidoreductase</fullName>
    </submittedName>
</protein>
<gene>
    <name evidence="3" type="ORF">D3Y57_02030</name>
</gene>
<dbReference type="PRINTS" id="PR00081">
    <property type="entry name" value="GDHRDH"/>
</dbReference>
<dbReference type="InterPro" id="IPR050259">
    <property type="entry name" value="SDR"/>
</dbReference>
<keyword evidence="2" id="KW-0560">Oxidoreductase</keyword>
<geneLocation type="plasmid" evidence="3">
    <name>unnamed1</name>
</geneLocation>
<dbReference type="OrthoDB" id="7568484at2"/>
<dbReference type="GO" id="GO:0016491">
    <property type="term" value="F:oxidoreductase activity"/>
    <property type="evidence" value="ECO:0007669"/>
    <property type="project" value="UniProtKB-KW"/>
</dbReference>
<dbReference type="AlphaFoldDB" id="A0A494TCR1"/>
<evidence type="ECO:0000256" key="2">
    <source>
        <dbReference type="ARBA" id="ARBA00023002"/>
    </source>
</evidence>
<dbReference type="SUPFAM" id="SSF51735">
    <property type="entry name" value="NAD(P)-binding Rossmann-fold domains"/>
    <property type="match status" value="1"/>
</dbReference>
<dbReference type="Gene3D" id="3.40.50.720">
    <property type="entry name" value="NAD(P)-binding Rossmann-like Domain"/>
    <property type="match status" value="1"/>
</dbReference>
<sequence>MMPLKQRVAALTGSANGIGRAAAVRLASDGANVALLDRDADGLGETERLIVQSGGRVMTLVGDLTDATFVQGAFARIAGELGPVDILLNNVGQSAREKASEFWCSEPALWDFMIDISLKTTMLCSHQVVGSMRERKRGRIINISSESAYIGSKNATAYAAAKAGVIGFTRSLARELAPFHVGVNAVAPGYTRTQALDRLPQEIVQKAIAEIPLGFVGEPEDIAHAIAFFASDESRYITGQTLLVNGGRWAN</sequence>
<dbReference type="InterPro" id="IPR020904">
    <property type="entry name" value="Sc_DH/Rdtase_CS"/>
</dbReference>
<dbReference type="Pfam" id="PF13561">
    <property type="entry name" value="adh_short_C2"/>
    <property type="match status" value="1"/>
</dbReference>
<dbReference type="KEGG" id="spha:D3Y57_02030"/>
<evidence type="ECO:0000256" key="1">
    <source>
        <dbReference type="ARBA" id="ARBA00006484"/>
    </source>
</evidence>
<keyword evidence="3" id="KW-0614">Plasmid</keyword>
<dbReference type="PROSITE" id="PS00061">
    <property type="entry name" value="ADH_SHORT"/>
    <property type="match status" value="1"/>
</dbReference>
<proteinExistence type="inferred from homology"/>